<feature type="domain" description="AbiEi antitoxin N-terminal" evidence="1">
    <location>
        <begin position="7"/>
        <end position="49"/>
    </location>
</feature>
<accession>A0A3Q9V185</accession>
<organism evidence="2 3">
    <name type="scientific">Rathayibacter festucae DSM 15932</name>
    <dbReference type="NCBI Taxonomy" id="1328866"/>
    <lineage>
        <taxon>Bacteria</taxon>
        <taxon>Bacillati</taxon>
        <taxon>Actinomycetota</taxon>
        <taxon>Actinomycetes</taxon>
        <taxon>Micrococcales</taxon>
        <taxon>Microbacteriaceae</taxon>
        <taxon>Rathayibacter</taxon>
    </lineage>
</organism>
<dbReference type="Proteomes" id="UP000285317">
    <property type="component" value="Chromosome"/>
</dbReference>
<dbReference type="KEGG" id="rfs:C1I64_19725"/>
<evidence type="ECO:0000313" key="2">
    <source>
        <dbReference type="EMBL" id="AZZ54041.1"/>
    </source>
</evidence>
<reference evidence="2 3" key="1">
    <citation type="submission" date="2018-03" db="EMBL/GenBank/DDBJ databases">
        <title>Bacteriophage NCPPB3778 and a type I-E CRISPR drive the evolution of the US Biological Select Agent, Rathayibacter toxicus.</title>
        <authorList>
            <person name="Davis E.W.II."/>
            <person name="Tabima J.F."/>
            <person name="Weisberg A.J."/>
            <person name="Dantas Lopes L."/>
            <person name="Wiseman M.S."/>
            <person name="Wiseman M.S."/>
            <person name="Pupko T."/>
            <person name="Belcher M.S."/>
            <person name="Sechler A.J."/>
            <person name="Tancos M.A."/>
            <person name="Schroeder B.K."/>
            <person name="Murray T.D."/>
            <person name="Luster D.G."/>
            <person name="Schneider W.L."/>
            <person name="Rogers E."/>
            <person name="Andreote F.D."/>
            <person name="Grunwald N.J."/>
            <person name="Putnam M.L."/>
            <person name="Chang J.H."/>
        </authorList>
    </citation>
    <scope>NUCLEOTIDE SEQUENCE [LARGE SCALE GENOMIC DNA]</scope>
    <source>
        <strain evidence="2 3">DSM 15932</strain>
    </source>
</reference>
<sequence>MDGVGSLLASGGGFAPASAFRAAGVDRSAVERALSTGEIVRVRRGWYAMAGAPEAELAAVRAGGVLTCVSLLHALGLWTTERPGLHIALGDSFVHTLRPGAVGHWRRWPGQGRRSFSQDGIGAAILNLITCIGEDDAVVTIDSALNLGLLAEDDLPTLRALAPAGKREVFARVDGRSQSGLETKTRLSVRRRNVPVRPQVLVPRVGRVDEVIGERMVLETDGYRYHSSIEQFHEDRRRDLELARQEYLCIRLDNHQIMDDWPRTEAALFEMIRRNEHMWTAAQRRRRALEHW</sequence>
<name>A0A3Q9V185_9MICO</name>
<protein>
    <recommendedName>
        <fullName evidence="1">AbiEi antitoxin N-terminal domain-containing protein</fullName>
    </recommendedName>
</protein>
<gene>
    <name evidence="2" type="ORF">C1I64_19725</name>
</gene>
<dbReference type="Pfam" id="PF13338">
    <property type="entry name" value="AbiEi_4"/>
    <property type="match status" value="1"/>
</dbReference>
<proteinExistence type="predicted"/>
<evidence type="ECO:0000259" key="1">
    <source>
        <dbReference type="Pfam" id="PF13338"/>
    </source>
</evidence>
<dbReference type="InterPro" id="IPR025159">
    <property type="entry name" value="AbiEi_N"/>
</dbReference>
<dbReference type="Gene3D" id="3.40.960.10">
    <property type="entry name" value="VSR Endonuclease"/>
    <property type="match status" value="1"/>
</dbReference>
<evidence type="ECO:0000313" key="3">
    <source>
        <dbReference type="Proteomes" id="UP000285317"/>
    </source>
</evidence>
<dbReference type="RefSeq" id="WP_127888384.1">
    <property type="nucleotide sequence ID" value="NZ_CP028137.1"/>
</dbReference>
<dbReference type="AlphaFoldDB" id="A0A3Q9V185"/>
<dbReference type="EMBL" id="CP028137">
    <property type="protein sequence ID" value="AZZ54041.1"/>
    <property type="molecule type" value="Genomic_DNA"/>
</dbReference>